<evidence type="ECO:0000313" key="3">
    <source>
        <dbReference type="EMBL" id="KAF9331455.1"/>
    </source>
</evidence>
<feature type="compositionally biased region" description="Polar residues" evidence="1">
    <location>
        <begin position="158"/>
        <end position="171"/>
    </location>
</feature>
<feature type="region of interest" description="Disordered" evidence="1">
    <location>
        <begin position="1"/>
        <end position="29"/>
    </location>
</feature>
<reference evidence="3" key="1">
    <citation type="journal article" date="2020" name="Fungal Divers.">
        <title>Resolving the Mortierellaceae phylogeny through synthesis of multi-gene phylogenetics and phylogenomics.</title>
        <authorList>
            <person name="Vandepol N."/>
            <person name="Liber J."/>
            <person name="Desiro A."/>
            <person name="Na H."/>
            <person name="Kennedy M."/>
            <person name="Barry K."/>
            <person name="Grigoriev I.V."/>
            <person name="Miller A.N."/>
            <person name="O'Donnell K."/>
            <person name="Stajich J.E."/>
            <person name="Bonito G."/>
        </authorList>
    </citation>
    <scope>NUCLEOTIDE SEQUENCE</scope>
    <source>
        <strain evidence="3">NVP1</strain>
    </source>
</reference>
<comment type="caution">
    <text evidence="3">The sequence shown here is derived from an EMBL/GenBank/DDBJ whole genome shotgun (WGS) entry which is preliminary data.</text>
</comment>
<keyword evidence="2" id="KW-0812">Transmembrane</keyword>
<gene>
    <name evidence="3" type="ORF">BG006_005683</name>
</gene>
<dbReference type="PANTHER" id="PTHR37848">
    <property type="entry name" value="EXPRESSED PROTEIN"/>
    <property type="match status" value="1"/>
</dbReference>
<protein>
    <submittedName>
        <fullName evidence="3">Uncharacterized protein</fullName>
    </submittedName>
</protein>
<dbReference type="Proteomes" id="UP000696485">
    <property type="component" value="Unassembled WGS sequence"/>
</dbReference>
<accession>A0A9P5SNP3</accession>
<name>A0A9P5SNP3_9FUNG</name>
<organism evidence="3 4">
    <name type="scientific">Podila minutissima</name>
    <dbReference type="NCBI Taxonomy" id="64525"/>
    <lineage>
        <taxon>Eukaryota</taxon>
        <taxon>Fungi</taxon>
        <taxon>Fungi incertae sedis</taxon>
        <taxon>Mucoromycota</taxon>
        <taxon>Mortierellomycotina</taxon>
        <taxon>Mortierellomycetes</taxon>
        <taxon>Mortierellales</taxon>
        <taxon>Mortierellaceae</taxon>
        <taxon>Podila</taxon>
    </lineage>
</organism>
<proteinExistence type="predicted"/>
<feature type="compositionally biased region" description="Polar residues" evidence="1">
    <location>
        <begin position="17"/>
        <end position="29"/>
    </location>
</feature>
<feature type="region of interest" description="Disordered" evidence="1">
    <location>
        <begin position="154"/>
        <end position="179"/>
    </location>
</feature>
<evidence type="ECO:0000256" key="1">
    <source>
        <dbReference type="SAM" id="MobiDB-lite"/>
    </source>
</evidence>
<dbReference type="AlphaFoldDB" id="A0A9P5SNP3"/>
<dbReference type="EMBL" id="JAAAUY010000321">
    <property type="protein sequence ID" value="KAF9331455.1"/>
    <property type="molecule type" value="Genomic_DNA"/>
</dbReference>
<keyword evidence="4" id="KW-1185">Reference proteome</keyword>
<evidence type="ECO:0000313" key="4">
    <source>
        <dbReference type="Proteomes" id="UP000696485"/>
    </source>
</evidence>
<keyword evidence="2" id="KW-1133">Transmembrane helix</keyword>
<evidence type="ECO:0000256" key="2">
    <source>
        <dbReference type="SAM" id="Phobius"/>
    </source>
</evidence>
<feature type="transmembrane region" description="Helical" evidence="2">
    <location>
        <begin position="446"/>
        <end position="463"/>
    </location>
</feature>
<keyword evidence="2" id="KW-0472">Membrane</keyword>
<dbReference type="PANTHER" id="PTHR37848:SF1">
    <property type="entry name" value="SUN DOMAIN-CONTAINING PROTEIN"/>
    <property type="match status" value="1"/>
</dbReference>
<sequence>MSSYDPLKPTDAAIRGSLTNSANPRQDTTAYAFEPPTYDEAIGFASNPPEDTQWNVRPVPCDELQGAEAYDMEDEQDYEESRPLRTGVVPNAPSQYTFIEPQDHTRQTWWKQSKCHYPKYHYHESTEKSFSDYKRHRPHCHTPVQTLGAGHQAFTGAPPTTSAFGPSTQSPYTPPSHCPQPYAAASGTYTPAILEEVPPMETKTSSVASSAPPGIDIPAISHSASYAPPNMPPPPLLQQLPTYQRSAEPFAGISAEHENQRLMNAQDISIADYVRKSSGDESVDPILENDPYQLYRYFVAHNDRPEMYLLITGHHFETRTTKSTDSKGKTTTRTHQEHVEDFRIEFDLTPFVDPRGVLRTSPDPKTGRERTLRQVFDEHARDDNEFKELHLMKTVQWDYEELTRAIIHAVRSAHYRFNVEVSFPLKNDRVKVASSSPLAKFMRNPWTKAFCFLGVVGVVFYPIRECYKRVRKESIKSSFEMTLSTREFYQANYWSIVDQVRFK</sequence>